<dbReference type="Proteomes" id="UP001157353">
    <property type="component" value="Unassembled WGS sequence"/>
</dbReference>
<dbReference type="HAMAP" id="MF_01058">
    <property type="entry name" value="GAP_YihI"/>
    <property type="match status" value="1"/>
</dbReference>
<accession>A0ABQ6E043</accession>
<evidence type="ECO:0000256" key="2">
    <source>
        <dbReference type="ARBA" id="ARBA00022517"/>
    </source>
</evidence>
<name>A0ABQ6E043_9GAMM</name>
<feature type="compositionally biased region" description="Polar residues" evidence="4">
    <location>
        <begin position="50"/>
        <end position="59"/>
    </location>
</feature>
<feature type="region of interest" description="Disordered" evidence="4">
    <location>
        <begin position="1"/>
        <end position="90"/>
    </location>
</feature>
<dbReference type="InterPro" id="IPR007336">
    <property type="entry name" value="YihI"/>
</dbReference>
<proteinExistence type="inferred from homology"/>
<evidence type="ECO:0000313" key="5">
    <source>
        <dbReference type="EMBL" id="GLS90692.1"/>
    </source>
</evidence>
<dbReference type="EMBL" id="BSPQ01000005">
    <property type="protein sequence ID" value="GLS90692.1"/>
    <property type="molecule type" value="Genomic_DNA"/>
</dbReference>
<dbReference type="Pfam" id="PF04220">
    <property type="entry name" value="YihI"/>
    <property type="match status" value="1"/>
</dbReference>
<comment type="caution">
    <text evidence="5">The sequence shown here is derived from an EMBL/GenBank/DDBJ whole genome shotgun (WGS) entry which is preliminary data.</text>
</comment>
<evidence type="ECO:0000256" key="1">
    <source>
        <dbReference type="ARBA" id="ARBA00022468"/>
    </source>
</evidence>
<organism evidence="5 6">
    <name type="scientific">Psychromonas marina</name>
    <dbReference type="NCBI Taxonomy" id="88364"/>
    <lineage>
        <taxon>Bacteria</taxon>
        <taxon>Pseudomonadati</taxon>
        <taxon>Pseudomonadota</taxon>
        <taxon>Gammaproteobacteria</taxon>
        <taxon>Alteromonadales</taxon>
        <taxon>Psychromonadaceae</taxon>
        <taxon>Psychromonas</taxon>
    </lineage>
</organism>
<keyword evidence="2 3" id="KW-0690">Ribosome biogenesis</keyword>
<evidence type="ECO:0000256" key="4">
    <source>
        <dbReference type="SAM" id="MobiDB-lite"/>
    </source>
</evidence>
<sequence length="184" mass="20747">MSRTKKSRNAGNSEPGFTGVRKETSATAQEARDRKRKAKLKGNKAGARNVNESKQTQQRNAKKAVNDKRVGSKKSISLTGKDEVKVEQPKKLLQPKAKQVKDVVIPKMSPEKELTLIENDQRLNDLLEQLDNNEEVSAVDSSWVDKQMARHQQLMEQLGWLDDDGEEDLIQQFESASSALDEFK</sequence>
<evidence type="ECO:0000313" key="6">
    <source>
        <dbReference type="Proteomes" id="UP001157353"/>
    </source>
</evidence>
<comment type="function">
    <text evidence="3">A GTPase-activating protein (GAP) that modifies Der/EngA GTPase function. May play a role in ribosome biogenesis.</text>
</comment>
<evidence type="ECO:0000256" key="3">
    <source>
        <dbReference type="HAMAP-Rule" id="MF_01058"/>
    </source>
</evidence>
<gene>
    <name evidence="3 5" type="primary">yihI</name>
    <name evidence="5" type="ORF">GCM10007916_17590</name>
</gene>
<keyword evidence="1 3" id="KW-0343">GTPase activation</keyword>
<dbReference type="NCBIfam" id="NF003560">
    <property type="entry name" value="PRK05244.1-1"/>
    <property type="match status" value="1"/>
</dbReference>
<comment type="similarity">
    <text evidence="3">Belongs to the YihI family.</text>
</comment>
<protein>
    <recommendedName>
        <fullName evidence="3">Der GTPase-activating protein YihI</fullName>
    </recommendedName>
</protein>
<feature type="compositionally biased region" description="Basic and acidic residues" evidence="4">
    <location>
        <begin position="80"/>
        <end position="90"/>
    </location>
</feature>
<reference evidence="6" key="1">
    <citation type="journal article" date="2019" name="Int. J. Syst. Evol. Microbiol.">
        <title>The Global Catalogue of Microorganisms (GCM) 10K type strain sequencing project: providing services to taxonomists for standard genome sequencing and annotation.</title>
        <authorList>
            <consortium name="The Broad Institute Genomics Platform"/>
            <consortium name="The Broad Institute Genome Sequencing Center for Infectious Disease"/>
            <person name="Wu L."/>
            <person name="Ma J."/>
        </authorList>
    </citation>
    <scope>NUCLEOTIDE SEQUENCE [LARGE SCALE GENOMIC DNA]</scope>
    <source>
        <strain evidence="6">NBRC 103166</strain>
    </source>
</reference>
<dbReference type="RefSeq" id="WP_284203814.1">
    <property type="nucleotide sequence ID" value="NZ_BSPQ01000005.1"/>
</dbReference>
<comment type="subunit">
    <text evidence="3">Interacts with Der.</text>
</comment>
<keyword evidence="6" id="KW-1185">Reference proteome</keyword>